<evidence type="ECO:0000313" key="3">
    <source>
        <dbReference type="Proteomes" id="UP001220964"/>
    </source>
</evidence>
<dbReference type="PANTHER" id="PTHR12110:SF21">
    <property type="entry name" value="XYLOSE ISOMERASE-LIKE TIM BARREL DOMAIN-CONTAINING PROTEIN"/>
    <property type="match status" value="1"/>
</dbReference>
<dbReference type="InterPro" id="IPR036237">
    <property type="entry name" value="Xyl_isomerase-like_sf"/>
</dbReference>
<dbReference type="SUPFAM" id="SSF51658">
    <property type="entry name" value="Xylose isomerase-like"/>
    <property type="match status" value="1"/>
</dbReference>
<organism evidence="2 3">
    <name type="scientific">Psychromarinibacter sediminicola</name>
    <dbReference type="NCBI Taxonomy" id="3033385"/>
    <lineage>
        <taxon>Bacteria</taxon>
        <taxon>Pseudomonadati</taxon>
        <taxon>Pseudomonadota</taxon>
        <taxon>Alphaproteobacteria</taxon>
        <taxon>Rhodobacterales</taxon>
        <taxon>Paracoccaceae</taxon>
        <taxon>Psychromarinibacter</taxon>
    </lineage>
</organism>
<dbReference type="AlphaFoldDB" id="A0AAE3NWC4"/>
<dbReference type="PANTHER" id="PTHR12110">
    <property type="entry name" value="HYDROXYPYRUVATE ISOMERASE"/>
    <property type="match status" value="1"/>
</dbReference>
<dbReference type="InterPro" id="IPR013022">
    <property type="entry name" value="Xyl_isomerase-like_TIM-brl"/>
</dbReference>
<reference evidence="2" key="1">
    <citation type="submission" date="2023-03" db="EMBL/GenBank/DDBJ databases">
        <title>Multiphase analysis and comparison of six strains from genera Psychromarinibacter, Lutimaribacter, and Maritimibacter, including a novel species: Psychromarinibacter sediminicola sp. nov.</title>
        <authorList>
            <person name="Wang Y.-H."/>
            <person name="Ye M.-Q."/>
            <person name="Du Z.-J."/>
        </authorList>
    </citation>
    <scope>NUCLEOTIDE SEQUENCE</scope>
    <source>
        <strain evidence="2">C21-152</strain>
    </source>
</reference>
<keyword evidence="3" id="KW-1185">Reference proteome</keyword>
<gene>
    <name evidence="2" type="ORF">P1J78_21015</name>
</gene>
<protein>
    <submittedName>
        <fullName evidence="2">Sugar phosphate isomerase/epimerase</fullName>
    </submittedName>
</protein>
<dbReference type="Pfam" id="PF01261">
    <property type="entry name" value="AP_endonuc_2"/>
    <property type="match status" value="1"/>
</dbReference>
<name>A0AAE3NWC4_9RHOB</name>
<keyword evidence="2" id="KW-0413">Isomerase</keyword>
<proteinExistence type="predicted"/>
<dbReference type="EMBL" id="JARGYC010000081">
    <property type="protein sequence ID" value="MDF0603226.1"/>
    <property type="molecule type" value="Genomic_DNA"/>
</dbReference>
<comment type="caution">
    <text evidence="2">The sequence shown here is derived from an EMBL/GenBank/DDBJ whole genome shotgun (WGS) entry which is preliminary data.</text>
</comment>
<dbReference type="Proteomes" id="UP001220964">
    <property type="component" value="Unassembled WGS sequence"/>
</dbReference>
<dbReference type="GO" id="GO:0016853">
    <property type="term" value="F:isomerase activity"/>
    <property type="evidence" value="ECO:0007669"/>
    <property type="project" value="UniProtKB-KW"/>
</dbReference>
<feature type="domain" description="Xylose isomerase-like TIM barrel" evidence="1">
    <location>
        <begin position="31"/>
        <end position="261"/>
    </location>
</feature>
<dbReference type="Gene3D" id="3.20.20.150">
    <property type="entry name" value="Divalent-metal-dependent TIM barrel enzymes"/>
    <property type="match status" value="1"/>
</dbReference>
<accession>A0AAE3NWC4</accession>
<evidence type="ECO:0000313" key="2">
    <source>
        <dbReference type="EMBL" id="MDF0603226.1"/>
    </source>
</evidence>
<evidence type="ECO:0000259" key="1">
    <source>
        <dbReference type="Pfam" id="PF01261"/>
    </source>
</evidence>
<sequence>MDAAGGRKMLELTLCNELLHADGLSLHRQCEVARELGYAGLELAPSTLGEAPHRLGPGERAEIRRMIEGAGVRVTGLHWLLTGYPDLSITDRRVRSETRGVLCDLVDLCADLGGSVLVHGSPQQRVRPEGISDEDLLDDLARLFAPVADRAASRGVTYCIEPLATAETAVVNTVEEGVRLVDAIDRPAFRTMIDCSAAGRVEPPVADLIRNWIPSGKIGHIHANDTNRGGPGMGEDPFHDIVAALIETGWEAPVGVEPFRTIVDATVTAGVAAATLRACERGLG</sequence>
<dbReference type="InterPro" id="IPR050312">
    <property type="entry name" value="IolE/XylAMocC-like"/>
</dbReference>